<keyword evidence="4" id="KW-1185">Reference proteome</keyword>
<dbReference type="Gene3D" id="3.40.50.300">
    <property type="entry name" value="P-loop containing nucleotide triphosphate hydrolases"/>
    <property type="match status" value="1"/>
</dbReference>
<dbReference type="InterPro" id="IPR025723">
    <property type="entry name" value="ArsA/GET3_ATPase-like"/>
</dbReference>
<evidence type="ECO:0000259" key="2">
    <source>
        <dbReference type="Pfam" id="PF02374"/>
    </source>
</evidence>
<dbReference type="InterPro" id="IPR027417">
    <property type="entry name" value="P-loop_NTPase"/>
</dbReference>
<feature type="region of interest" description="Disordered" evidence="1">
    <location>
        <begin position="344"/>
        <end position="367"/>
    </location>
</feature>
<accession>A0A250VG03</accession>
<protein>
    <submittedName>
        <fullName evidence="3">Anion-transporting ATPase</fullName>
    </submittedName>
</protein>
<feature type="compositionally biased region" description="Low complexity" evidence="1">
    <location>
        <begin position="439"/>
        <end position="450"/>
    </location>
</feature>
<dbReference type="RefSeq" id="WP_067373894.1">
    <property type="nucleotide sequence ID" value="NZ_BDQI01000009.1"/>
</dbReference>
<feature type="region of interest" description="Disordered" evidence="1">
    <location>
        <begin position="411"/>
        <end position="491"/>
    </location>
</feature>
<evidence type="ECO:0000313" key="4">
    <source>
        <dbReference type="Proteomes" id="UP000217446"/>
    </source>
</evidence>
<dbReference type="GO" id="GO:0016887">
    <property type="term" value="F:ATP hydrolysis activity"/>
    <property type="evidence" value="ECO:0007669"/>
    <property type="project" value="InterPro"/>
</dbReference>
<dbReference type="Pfam" id="PF02374">
    <property type="entry name" value="ArsA_ATPase"/>
    <property type="match status" value="1"/>
</dbReference>
<dbReference type="EMBL" id="BDQI01000009">
    <property type="protein sequence ID" value="GAX53133.1"/>
    <property type="molecule type" value="Genomic_DNA"/>
</dbReference>
<dbReference type="AlphaFoldDB" id="A0A250VG03"/>
<gene>
    <name evidence="3" type="ORF">SO3561_04659</name>
</gene>
<dbReference type="Proteomes" id="UP000217446">
    <property type="component" value="Unassembled WGS sequence"/>
</dbReference>
<dbReference type="CDD" id="cd02035">
    <property type="entry name" value="ArsA"/>
    <property type="match status" value="1"/>
</dbReference>
<evidence type="ECO:0000313" key="3">
    <source>
        <dbReference type="EMBL" id="GAX53133.1"/>
    </source>
</evidence>
<feature type="compositionally biased region" description="Basic and acidic residues" evidence="1">
    <location>
        <begin position="416"/>
        <end position="425"/>
    </location>
</feature>
<dbReference type="PANTHER" id="PTHR10803">
    <property type="entry name" value="ARSENICAL PUMP-DRIVING ATPASE ARSENITE-TRANSLOCATING ATPASE"/>
    <property type="match status" value="1"/>
</dbReference>
<proteinExistence type="predicted"/>
<dbReference type="GO" id="GO:0005524">
    <property type="term" value="F:ATP binding"/>
    <property type="evidence" value="ECO:0007669"/>
    <property type="project" value="InterPro"/>
</dbReference>
<organism evidence="3 4">
    <name type="scientific">Streptomyces olivochromogenes</name>
    <dbReference type="NCBI Taxonomy" id="1963"/>
    <lineage>
        <taxon>Bacteria</taxon>
        <taxon>Bacillati</taxon>
        <taxon>Actinomycetota</taxon>
        <taxon>Actinomycetes</taxon>
        <taxon>Kitasatosporales</taxon>
        <taxon>Streptomycetaceae</taxon>
        <taxon>Streptomyces</taxon>
    </lineage>
</organism>
<sequence>MSLDPARVLDLDPLLDDPDTRIVVCCGSGGVGKTTTAAALGLRAAERGRKVVVLTIDPARRLAQSMGIDSLDNVPRRVKGIDDSAGGELHAMMLDMKRTFDEIVEAHADGERAAVILNNPFYQSLSAGFAGTQEYMAMEKLGQLRARDEWDLIVVDTPPSRSALDFLDAPKRLGSFLDGRLIRLLTAPAKLGGRAGMKFLNVGMSMMTGTLGKLLGGQLLKDVQTFVAAMDTTFGGFRTRADATYKLLQAPGTAFLVVAAPERDALREAAYFVERLAAEDMPFAGLVLNRVHGSGAAHLSAERALAAAENLDAEAAENLDAEAAENLDDETAGELAAETAGELMAEGDGDPGAEEGRDPRSGAVGGAVAEAAQDPAAGAAGDPGVGVAEDLAAGAVGGLDPDPAEDLESTAVENLDDARIVDQEGGKAGLRNSPDTYGSSESPASETSAPDGSEDPAGSDGSDEGSPAATDSADATDRTDAPTDTPPHGHRTVEQLTAGLLRLHAERMQLLSREQRTRDRFAALHPEVAVAEVAALPGDVHDLAGLRDIGDRLAANRPELPETGA</sequence>
<reference evidence="4" key="1">
    <citation type="submission" date="2017-05" db="EMBL/GenBank/DDBJ databases">
        <title>Streptomyces olivochromogenes NBRC 3561 whole genome shotgun sequence.</title>
        <authorList>
            <person name="Dohra H."/>
            <person name="Kodani S."/>
        </authorList>
    </citation>
    <scope>NUCLEOTIDE SEQUENCE [LARGE SCALE GENOMIC DNA]</scope>
    <source>
        <strain evidence="4">NBRC 3561</strain>
    </source>
</reference>
<dbReference type="STRING" id="1963.AQJ27_26495"/>
<feature type="domain" description="ArsA/GET3 Anion-transporting ATPase-like" evidence="2">
    <location>
        <begin position="20"/>
        <end position="291"/>
    </location>
</feature>
<dbReference type="SUPFAM" id="SSF52540">
    <property type="entry name" value="P-loop containing nucleoside triphosphate hydrolases"/>
    <property type="match status" value="1"/>
</dbReference>
<dbReference type="InterPro" id="IPR016300">
    <property type="entry name" value="ATPase_ArsA/GET3"/>
</dbReference>
<evidence type="ECO:0000256" key="1">
    <source>
        <dbReference type="SAM" id="MobiDB-lite"/>
    </source>
</evidence>
<name>A0A250VG03_STROL</name>
<comment type="caution">
    <text evidence="3">The sequence shown here is derived from an EMBL/GenBank/DDBJ whole genome shotgun (WGS) entry which is preliminary data.</text>
</comment>
<dbReference type="PANTHER" id="PTHR10803:SF26">
    <property type="entry name" value="ANION TRANSPORTER ATPASE-RELATED"/>
    <property type="match status" value="1"/>
</dbReference>